<dbReference type="GO" id="GO:0008270">
    <property type="term" value="F:zinc ion binding"/>
    <property type="evidence" value="ECO:0007669"/>
    <property type="project" value="UniProtKB-KW"/>
</dbReference>
<dbReference type="SUPFAM" id="SSF57783">
    <property type="entry name" value="Zinc beta-ribbon"/>
    <property type="match status" value="1"/>
</dbReference>
<dbReference type="GO" id="GO:0003746">
    <property type="term" value="F:translation elongation factor activity"/>
    <property type="evidence" value="ECO:0007669"/>
    <property type="project" value="UniProtKB-KW"/>
</dbReference>
<dbReference type="EMBL" id="NWUJ01000009">
    <property type="protein sequence ID" value="PFH33073.1"/>
    <property type="molecule type" value="Genomic_DNA"/>
</dbReference>
<dbReference type="AlphaFoldDB" id="A0A2A9MBL8"/>
<evidence type="ECO:0000256" key="8">
    <source>
        <dbReference type="SAM" id="MobiDB-lite"/>
    </source>
</evidence>
<reference evidence="12 13" key="1">
    <citation type="submission" date="2017-09" db="EMBL/GenBank/DDBJ databases">
        <title>Genome sequencing of Besnoitia besnoiti strain Bb-Ger1.</title>
        <authorList>
            <person name="Schares G."/>
            <person name="Venepally P."/>
            <person name="Lorenzi H.A."/>
        </authorList>
    </citation>
    <scope>NUCLEOTIDE SEQUENCE [LARGE SCALE GENOMIC DNA]</scope>
    <source>
        <strain evidence="12 13">Bb-Ger1</strain>
    </source>
</reference>
<accession>A0A2A9MBL8</accession>
<dbReference type="SMART" id="SM00510">
    <property type="entry name" value="TFS2M"/>
    <property type="match status" value="1"/>
</dbReference>
<evidence type="ECO:0000259" key="10">
    <source>
        <dbReference type="PROSITE" id="PS51319"/>
    </source>
</evidence>
<dbReference type="PROSITE" id="PS51319">
    <property type="entry name" value="TFIIS_N"/>
    <property type="match status" value="1"/>
</dbReference>
<keyword evidence="4" id="KW-0862">Zinc</keyword>
<evidence type="ECO:0000256" key="4">
    <source>
        <dbReference type="ARBA" id="ARBA00022833"/>
    </source>
</evidence>
<dbReference type="PANTHER" id="PTHR11477">
    <property type="entry name" value="TRANSCRIPTION FACTOR S-II ZINC FINGER DOMAIN-CONTAINING PROTEIN"/>
    <property type="match status" value="1"/>
</dbReference>
<feature type="domain" description="TFIIS N-terminal" evidence="10">
    <location>
        <begin position="76"/>
        <end position="166"/>
    </location>
</feature>
<dbReference type="InterPro" id="IPR017923">
    <property type="entry name" value="TFIIS_N"/>
</dbReference>
<dbReference type="SMART" id="SM00509">
    <property type="entry name" value="TFS2N"/>
    <property type="match status" value="1"/>
</dbReference>
<dbReference type="PROSITE" id="PS51321">
    <property type="entry name" value="TFIIS_CENTRAL"/>
    <property type="match status" value="1"/>
</dbReference>
<keyword evidence="12" id="KW-0648">Protein biosynthesis</keyword>
<dbReference type="Gene3D" id="1.20.930.10">
    <property type="entry name" value="Conserved domain common to transcription factors TFIIS, elongin A, CRSP70"/>
    <property type="match status" value="1"/>
</dbReference>
<evidence type="ECO:0000313" key="13">
    <source>
        <dbReference type="Proteomes" id="UP000224006"/>
    </source>
</evidence>
<proteinExistence type="predicted"/>
<comment type="subcellular location">
    <subcellularLocation>
        <location evidence="1 7">Nucleus</location>
    </subcellularLocation>
</comment>
<dbReference type="CDD" id="cd13749">
    <property type="entry name" value="Zn-ribbon_TFIIS"/>
    <property type="match status" value="1"/>
</dbReference>
<evidence type="ECO:0000256" key="2">
    <source>
        <dbReference type="ARBA" id="ARBA00022723"/>
    </source>
</evidence>
<feature type="domain" description="TFIIS central" evidence="11">
    <location>
        <begin position="246"/>
        <end position="370"/>
    </location>
</feature>
<dbReference type="SMART" id="SM00440">
    <property type="entry name" value="ZnF_C2C2"/>
    <property type="match status" value="1"/>
</dbReference>
<evidence type="ECO:0000256" key="5">
    <source>
        <dbReference type="ARBA" id="ARBA00023242"/>
    </source>
</evidence>
<evidence type="ECO:0000256" key="1">
    <source>
        <dbReference type="ARBA" id="ARBA00004123"/>
    </source>
</evidence>
<dbReference type="STRING" id="94643.A0A2A9MBL8"/>
<feature type="region of interest" description="Disordered" evidence="8">
    <location>
        <begin position="86"/>
        <end position="105"/>
    </location>
</feature>
<keyword evidence="12" id="KW-0251">Elongation factor</keyword>
<dbReference type="KEGG" id="bbes:BESB_082720"/>
<dbReference type="InterPro" id="IPR003618">
    <property type="entry name" value="TFIIS_cen_dom"/>
</dbReference>
<dbReference type="InterPro" id="IPR035100">
    <property type="entry name" value="TF_IIS-typ"/>
</dbReference>
<dbReference type="GeneID" id="40313198"/>
<evidence type="ECO:0000259" key="9">
    <source>
        <dbReference type="PROSITE" id="PS51133"/>
    </source>
</evidence>
<dbReference type="PANTHER" id="PTHR11477:SF0">
    <property type="entry name" value="IP08861P-RELATED"/>
    <property type="match status" value="1"/>
</dbReference>
<evidence type="ECO:0000256" key="3">
    <source>
        <dbReference type="ARBA" id="ARBA00022771"/>
    </source>
</evidence>
<evidence type="ECO:0000259" key="11">
    <source>
        <dbReference type="PROSITE" id="PS51321"/>
    </source>
</evidence>
<dbReference type="Gene3D" id="2.20.25.10">
    <property type="match status" value="1"/>
</dbReference>
<dbReference type="Gene3D" id="1.10.472.30">
    <property type="entry name" value="Transcription elongation factor S-II, central domain"/>
    <property type="match status" value="1"/>
</dbReference>
<dbReference type="PROSITE" id="PS00466">
    <property type="entry name" value="ZF_TFIIS_1"/>
    <property type="match status" value="1"/>
</dbReference>
<evidence type="ECO:0000313" key="12">
    <source>
        <dbReference type="EMBL" id="PFH33073.1"/>
    </source>
</evidence>
<keyword evidence="13" id="KW-1185">Reference proteome</keyword>
<comment type="caution">
    <text evidence="12">The sequence shown here is derived from an EMBL/GenBank/DDBJ whole genome shotgun (WGS) entry which is preliminary data.</text>
</comment>
<feature type="region of interest" description="Disordered" evidence="8">
    <location>
        <begin position="29"/>
        <end position="50"/>
    </location>
</feature>
<name>A0A2A9MBL8_BESBE</name>
<dbReference type="Pfam" id="PF08711">
    <property type="entry name" value="Med26"/>
    <property type="match status" value="1"/>
</dbReference>
<dbReference type="InterPro" id="IPR035441">
    <property type="entry name" value="TFIIS/LEDGF_dom_sf"/>
</dbReference>
<dbReference type="InterPro" id="IPR001222">
    <property type="entry name" value="Znf_TFIIS"/>
</dbReference>
<protein>
    <submittedName>
        <fullName evidence="12">Transcription elongation factor A TFIIS</fullName>
    </submittedName>
</protein>
<dbReference type="InterPro" id="IPR036575">
    <property type="entry name" value="TFIIS_cen_dom_sf"/>
</dbReference>
<organism evidence="12 13">
    <name type="scientific">Besnoitia besnoiti</name>
    <name type="common">Apicomplexan protozoan</name>
    <dbReference type="NCBI Taxonomy" id="94643"/>
    <lineage>
        <taxon>Eukaryota</taxon>
        <taxon>Sar</taxon>
        <taxon>Alveolata</taxon>
        <taxon>Apicomplexa</taxon>
        <taxon>Conoidasida</taxon>
        <taxon>Coccidia</taxon>
        <taxon>Eucoccidiorida</taxon>
        <taxon>Eimeriorina</taxon>
        <taxon>Sarcocystidae</taxon>
        <taxon>Besnoitia</taxon>
    </lineage>
</organism>
<dbReference type="GO" id="GO:0006351">
    <property type="term" value="P:DNA-templated transcription"/>
    <property type="evidence" value="ECO:0007669"/>
    <property type="project" value="InterPro"/>
</dbReference>
<dbReference type="RefSeq" id="XP_029217082.1">
    <property type="nucleotide sequence ID" value="XM_029366622.1"/>
</dbReference>
<dbReference type="Proteomes" id="UP000224006">
    <property type="component" value="Chromosome VIII"/>
</dbReference>
<dbReference type="GO" id="GO:0005634">
    <property type="term" value="C:nucleus"/>
    <property type="evidence" value="ECO:0007669"/>
    <property type="project" value="UniProtKB-SubCell"/>
</dbReference>
<dbReference type="PIRSF" id="PIRSF006704">
    <property type="entry name" value="TF_IIS"/>
    <property type="match status" value="1"/>
</dbReference>
<feature type="region of interest" description="Disordered" evidence="8">
    <location>
        <begin position="163"/>
        <end position="245"/>
    </location>
</feature>
<dbReference type="InterPro" id="IPR003617">
    <property type="entry name" value="TFIIS/CRSP70_N_sub"/>
</dbReference>
<dbReference type="Pfam" id="PF07500">
    <property type="entry name" value="TFIIS_M"/>
    <property type="match status" value="1"/>
</dbReference>
<sequence length="420" mass="45059">MEGSGTPARGAVVTADLVEGCLRSAHAEPHAGSAAALQGSNPVSERRASECGTTSAVELVTCSSLQRIERILELKKVIDRAKAELETGSQASASGGSSQGVTSTSSEVMRVVDALAVLDRVEMTRDVLAKTRIGVSVGKLRTHPDMQIRSRCTQLVQKWKAGITATSSSGKDSGAATRPGQNGGCSRGNSPASPSKAGAAVEKEPAGLRKAAAQDDSSSQGVAGGAAPENHSTLEGYPGPASGDAVRDRARGFLWRALVQGMQTGRNAGADKSRETARVAAEVEKALWQEYCVKRKSTKEYNMQLKTLKWNFADQKNPDLNLKVLCGVYTPEQLAVMSSADLASDEKKRMRELQKKEMMEACQSDWEMKKLMDGGTDGGQFPCFKCRTTKTVYFQMQTRSSDEPMTTFVTCLECGNRWKF</sequence>
<dbReference type="CDD" id="cd00183">
    <property type="entry name" value="TFIIS_I"/>
    <property type="match status" value="1"/>
</dbReference>
<evidence type="ECO:0000256" key="6">
    <source>
        <dbReference type="PROSITE-ProRule" id="PRU00472"/>
    </source>
</evidence>
<gene>
    <name evidence="12" type="ORF">BESB_082720</name>
</gene>
<keyword evidence="2" id="KW-0479">Metal-binding</keyword>
<dbReference type="SUPFAM" id="SSF47676">
    <property type="entry name" value="Conserved domain common to transcription factors TFIIS, elongin A, CRSP70"/>
    <property type="match status" value="1"/>
</dbReference>
<keyword evidence="3 6" id="KW-0863">Zinc-finger</keyword>
<dbReference type="VEuPathDB" id="ToxoDB:BESB_082720"/>
<keyword evidence="5 7" id="KW-0539">Nucleus</keyword>
<dbReference type="OrthoDB" id="44867at2759"/>
<evidence type="ECO:0000256" key="7">
    <source>
        <dbReference type="PROSITE-ProRule" id="PRU00649"/>
    </source>
</evidence>
<dbReference type="PROSITE" id="PS51133">
    <property type="entry name" value="ZF_TFIIS_2"/>
    <property type="match status" value="1"/>
</dbReference>
<dbReference type="Pfam" id="PF01096">
    <property type="entry name" value="Zn_ribbon_TFIIS"/>
    <property type="match status" value="1"/>
</dbReference>
<feature type="domain" description="TFIIS-type" evidence="9">
    <location>
        <begin position="379"/>
        <end position="419"/>
    </location>
</feature>
<dbReference type="GO" id="GO:0003676">
    <property type="term" value="F:nucleic acid binding"/>
    <property type="evidence" value="ECO:0007669"/>
    <property type="project" value="InterPro"/>
</dbReference>
<dbReference type="SUPFAM" id="SSF46942">
    <property type="entry name" value="Elongation factor TFIIS domain 2"/>
    <property type="match status" value="1"/>
</dbReference>